<organism evidence="2 3">
    <name type="scientific">Candidatus Magasanikbacteria bacterium GW2011_GWA2_42_32</name>
    <dbReference type="NCBI Taxonomy" id="1619039"/>
    <lineage>
        <taxon>Bacteria</taxon>
        <taxon>Candidatus Magasanikiibacteriota</taxon>
    </lineage>
</organism>
<keyword evidence="1 2" id="KW-0808">Transferase</keyword>
<reference evidence="2 3" key="1">
    <citation type="journal article" date="2015" name="Nature">
        <title>rRNA introns, odd ribosomes, and small enigmatic genomes across a large radiation of phyla.</title>
        <authorList>
            <person name="Brown C.T."/>
            <person name="Hug L.A."/>
            <person name="Thomas B.C."/>
            <person name="Sharon I."/>
            <person name="Castelle C.J."/>
            <person name="Singh A."/>
            <person name="Wilkins M.J."/>
            <person name="Williams K.H."/>
            <person name="Banfield J.F."/>
        </authorList>
    </citation>
    <scope>NUCLEOTIDE SEQUENCE [LARGE SCALE GENOMIC DNA]</scope>
</reference>
<dbReference type="GO" id="GO:0009103">
    <property type="term" value="P:lipopolysaccharide biosynthetic process"/>
    <property type="evidence" value="ECO:0007669"/>
    <property type="project" value="TreeGrafter"/>
</dbReference>
<gene>
    <name evidence="2" type="ORF">UV20_C0027G0007</name>
</gene>
<dbReference type="Gene3D" id="3.40.50.2000">
    <property type="entry name" value="Glycogen Phosphorylase B"/>
    <property type="match status" value="2"/>
</dbReference>
<protein>
    <submittedName>
        <fullName evidence="2">Glycosyl transferase group 1</fullName>
    </submittedName>
</protein>
<evidence type="ECO:0000256" key="1">
    <source>
        <dbReference type="ARBA" id="ARBA00022679"/>
    </source>
</evidence>
<dbReference type="EMBL" id="LCDO01000027">
    <property type="protein sequence ID" value="KKS55125.1"/>
    <property type="molecule type" value="Genomic_DNA"/>
</dbReference>
<dbReference type="Proteomes" id="UP000034837">
    <property type="component" value="Unassembled WGS sequence"/>
</dbReference>
<evidence type="ECO:0000313" key="2">
    <source>
        <dbReference type="EMBL" id="KKS55125.1"/>
    </source>
</evidence>
<sequence>MKICFFGIYDPSYSRNNILLTGLAGAGAEIVHCRAEWRDPLRYFKLWKSLRTLRNNYDCIYAAYPSSVPAIIARIISRKPVIADAFYSMYDAVVNDRREIGRWRPRALKLLLIDWLSVMLAHVVITDTEEHKKYWSSWWLVNKKKIHPVYLGINNQLFHPLPVSPLPVSQKDYFLVHFHGTYIPLQGVDKIIEAARLCVFDQKIHFRLIGAGVDSEKVRKLVGRDSLSNVEFMGKVPLVGLNSYINEADVVLGIFGDTPKARRVIPNKVYEGMATKKAVITMDTLAVREIFSETELLLVQNNPRSIADAITMLSRNESMRASLAHNGFSAVQKYAPESVATSLINILSKYVK</sequence>
<dbReference type="Pfam" id="PF13692">
    <property type="entry name" value="Glyco_trans_1_4"/>
    <property type="match status" value="1"/>
</dbReference>
<accession>A0A0G1A2C5</accession>
<comment type="caution">
    <text evidence="2">The sequence shown here is derived from an EMBL/GenBank/DDBJ whole genome shotgun (WGS) entry which is preliminary data.</text>
</comment>
<dbReference type="SUPFAM" id="SSF53756">
    <property type="entry name" value="UDP-Glycosyltransferase/glycogen phosphorylase"/>
    <property type="match status" value="1"/>
</dbReference>
<evidence type="ECO:0000313" key="3">
    <source>
        <dbReference type="Proteomes" id="UP000034837"/>
    </source>
</evidence>
<dbReference type="GO" id="GO:0016757">
    <property type="term" value="F:glycosyltransferase activity"/>
    <property type="evidence" value="ECO:0007669"/>
    <property type="project" value="TreeGrafter"/>
</dbReference>
<dbReference type="PANTHER" id="PTHR46401:SF2">
    <property type="entry name" value="GLYCOSYLTRANSFERASE WBBK-RELATED"/>
    <property type="match status" value="1"/>
</dbReference>
<name>A0A0G1A2C5_9BACT</name>
<proteinExistence type="predicted"/>
<dbReference type="PANTHER" id="PTHR46401">
    <property type="entry name" value="GLYCOSYLTRANSFERASE WBBK-RELATED"/>
    <property type="match status" value="1"/>
</dbReference>
<dbReference type="AlphaFoldDB" id="A0A0G1A2C5"/>